<feature type="transmembrane region" description="Helical" evidence="8">
    <location>
        <begin position="33"/>
        <end position="52"/>
    </location>
</feature>
<dbReference type="Pfam" id="PF02470">
    <property type="entry name" value="MlaD"/>
    <property type="match status" value="5"/>
</dbReference>
<evidence type="ECO:0000256" key="6">
    <source>
        <dbReference type="ARBA" id="ARBA00023136"/>
    </source>
</evidence>
<feature type="domain" description="Mce/MlaD" evidence="9">
    <location>
        <begin position="653"/>
        <end position="708"/>
    </location>
</feature>
<name>A0ABT5U5B4_9GAMM</name>
<protein>
    <submittedName>
        <fullName evidence="10">MlaD family protein</fullName>
    </submittedName>
</protein>
<feature type="domain" description="Mce/MlaD" evidence="9">
    <location>
        <begin position="56"/>
        <end position="147"/>
    </location>
</feature>
<evidence type="ECO:0000256" key="1">
    <source>
        <dbReference type="ARBA" id="ARBA00004533"/>
    </source>
</evidence>
<dbReference type="InterPro" id="IPR003399">
    <property type="entry name" value="Mce/MlaD"/>
</dbReference>
<proteinExistence type="predicted"/>
<organism evidence="10 11">
    <name type="scientific">Spartinivicinus poritis</name>
    <dbReference type="NCBI Taxonomy" id="2994640"/>
    <lineage>
        <taxon>Bacteria</taxon>
        <taxon>Pseudomonadati</taxon>
        <taxon>Pseudomonadota</taxon>
        <taxon>Gammaproteobacteria</taxon>
        <taxon>Oceanospirillales</taxon>
        <taxon>Zooshikellaceae</taxon>
        <taxon>Spartinivicinus</taxon>
    </lineage>
</organism>
<evidence type="ECO:0000256" key="5">
    <source>
        <dbReference type="ARBA" id="ARBA00022989"/>
    </source>
</evidence>
<keyword evidence="3" id="KW-0997">Cell inner membrane</keyword>
<evidence type="ECO:0000313" key="10">
    <source>
        <dbReference type="EMBL" id="MDE1461191.1"/>
    </source>
</evidence>
<sequence>MTDTNNANETNSPIPQPPLPEPIISQKKGISPIWLLPFIALLIGGWIIYKGIRDAGVDIVIRFESGSGIVAGKTEVLFRGLRAGVVKKVVITDDLTAVDAVIEMDAKTESLLRENTQFWLVKPRISVAEVSGLETLVSGNYIAIKPGEGVTRRRFTAQTEPPPVEDETGLHIRLQAKELGSLDRDSPVFYKKLIVGKVVDYNLADDLKNVNIEVLIDEKYRHLVKKNSRFWNASGISFKGDLSGFKFRTESLASLIAGGIAFYTPDTEPQHSPVNSLDEFVLYDDFEAAEAGILARIRFKTGRDLIIGKTKVIFEGLTAGVVKDVSIMPDLQGVYADILFDPRAEPALNESTQFWLVKPKIGIAGITGLDALIKGNYIAMRIGDPNANEPKREFTALNARPPLPLDTPGLHLTLLSDELDSIDIGSTIYYKKIPVGTVKSYQLAKEKQQVKIDIHIKPEYQHLVQSHSRFWHSSGIEISGGLSGLKVRTESMTAIFAGGISFYTPPVRRPKAVKNGASFKIYENYDSAHQVGYPITITFKHGDGLSEGTAIKYQGIQVGKVTKVKLIDQLSRVQVKVMLNPEAERLARKGTKFWVVKPELGLAKTAHLDTLVTGKYIEAAPAKGNPSRATAFNGLDEAPKQTTKPLAGFKIMLAAKRLGAVQIGNPVFYRDVQVGEVTGYQLSPKANEVYIALTIKYNYAPLIRTNSKFWNVSGIGVDFSLFGGAKIKTGTLESILAGGIAFATPNNNEMGKLASPKQYFTLHDEADPKWLDWRPEIEIK</sequence>
<keyword evidence="11" id="KW-1185">Reference proteome</keyword>
<keyword evidence="2" id="KW-1003">Cell membrane</keyword>
<feature type="compositionally biased region" description="Polar residues" evidence="7">
    <location>
        <begin position="1"/>
        <end position="12"/>
    </location>
</feature>
<evidence type="ECO:0000313" key="11">
    <source>
        <dbReference type="Proteomes" id="UP001528823"/>
    </source>
</evidence>
<feature type="domain" description="Mce/MlaD" evidence="9">
    <location>
        <begin position="169"/>
        <end position="229"/>
    </location>
</feature>
<keyword evidence="4 8" id="KW-0812">Transmembrane</keyword>
<evidence type="ECO:0000256" key="2">
    <source>
        <dbReference type="ARBA" id="ARBA00022475"/>
    </source>
</evidence>
<dbReference type="RefSeq" id="WP_274687557.1">
    <property type="nucleotide sequence ID" value="NZ_JAPMOU010000003.1"/>
</dbReference>
<comment type="caution">
    <text evidence="10">The sequence shown here is derived from an EMBL/GenBank/DDBJ whole genome shotgun (WGS) entry which is preliminary data.</text>
</comment>
<feature type="domain" description="Mce/MlaD" evidence="9">
    <location>
        <begin position="532"/>
        <end position="621"/>
    </location>
</feature>
<dbReference type="PANTHER" id="PTHR30462">
    <property type="entry name" value="INTERMEMBRANE TRANSPORT PROTEIN PQIB-RELATED"/>
    <property type="match status" value="1"/>
</dbReference>
<comment type="subcellular location">
    <subcellularLocation>
        <location evidence="1">Cell inner membrane</location>
    </subcellularLocation>
</comment>
<accession>A0ABT5U5B4</accession>
<dbReference type="PANTHER" id="PTHR30462:SF0">
    <property type="entry name" value="INTERMEMBRANE TRANSPORT PROTEIN YEBT"/>
    <property type="match status" value="1"/>
</dbReference>
<evidence type="ECO:0000256" key="7">
    <source>
        <dbReference type="SAM" id="MobiDB-lite"/>
    </source>
</evidence>
<gene>
    <name evidence="10" type="ORF">ORQ98_04355</name>
</gene>
<evidence type="ECO:0000259" key="9">
    <source>
        <dbReference type="Pfam" id="PF02470"/>
    </source>
</evidence>
<feature type="domain" description="Mce/MlaD" evidence="9">
    <location>
        <begin position="409"/>
        <end position="469"/>
    </location>
</feature>
<evidence type="ECO:0000256" key="8">
    <source>
        <dbReference type="SAM" id="Phobius"/>
    </source>
</evidence>
<reference evidence="10 11" key="1">
    <citation type="submission" date="2022-11" db="EMBL/GenBank/DDBJ databases">
        <title>Spartinivicinus poritis sp. nov., isolated from scleractinian coral Porites lutea.</title>
        <authorList>
            <person name="Zhang G."/>
            <person name="Cai L."/>
            <person name="Wei Q."/>
        </authorList>
    </citation>
    <scope>NUCLEOTIDE SEQUENCE [LARGE SCALE GENOMIC DNA]</scope>
    <source>
        <strain evidence="10 11">A2-2</strain>
    </source>
</reference>
<keyword evidence="5 8" id="KW-1133">Transmembrane helix</keyword>
<evidence type="ECO:0000256" key="4">
    <source>
        <dbReference type="ARBA" id="ARBA00022692"/>
    </source>
</evidence>
<feature type="region of interest" description="Disordered" evidence="7">
    <location>
        <begin position="1"/>
        <end position="20"/>
    </location>
</feature>
<dbReference type="Proteomes" id="UP001528823">
    <property type="component" value="Unassembled WGS sequence"/>
</dbReference>
<keyword evidence="6 8" id="KW-0472">Membrane</keyword>
<evidence type="ECO:0000256" key="3">
    <source>
        <dbReference type="ARBA" id="ARBA00022519"/>
    </source>
</evidence>
<dbReference type="EMBL" id="JAPMOU010000003">
    <property type="protein sequence ID" value="MDE1461191.1"/>
    <property type="molecule type" value="Genomic_DNA"/>
</dbReference>
<dbReference type="InterPro" id="IPR051800">
    <property type="entry name" value="PqiA-PqiB_transport"/>
</dbReference>